<reference evidence="2 3" key="1">
    <citation type="submission" date="2020-04" db="EMBL/GenBank/DDBJ databases">
        <title>Genome Sequencing and Assembley of Pseudoalteromonas artica.</title>
        <authorList>
            <person name="Akerly B."/>
            <person name="Cook G."/>
        </authorList>
    </citation>
    <scope>NUCLEOTIDE SEQUENCE [LARGE SCALE GENOMIC DNA]</scope>
    <source>
        <strain evidence="2 3">NEC-BIFX-0059</strain>
    </source>
</reference>
<keyword evidence="1" id="KW-0732">Signal</keyword>
<proteinExistence type="predicted"/>
<evidence type="ECO:0000313" key="2">
    <source>
        <dbReference type="EMBL" id="NMF48477.1"/>
    </source>
</evidence>
<feature type="signal peptide" evidence="1">
    <location>
        <begin position="1"/>
        <end position="25"/>
    </location>
</feature>
<evidence type="ECO:0000256" key="1">
    <source>
        <dbReference type="SAM" id="SignalP"/>
    </source>
</evidence>
<comment type="caution">
    <text evidence="2">The sequence shown here is derived from an EMBL/GenBank/DDBJ whole genome shotgun (WGS) entry which is preliminary data.</text>
</comment>
<name>A0A7X9YG87_9GAMM</name>
<dbReference type="Pfam" id="PF14352">
    <property type="entry name" value="DUF4402"/>
    <property type="match status" value="1"/>
</dbReference>
<organism evidence="2 3">
    <name type="scientific">Pseudoalteromonas arctica</name>
    <dbReference type="NCBI Taxonomy" id="394751"/>
    <lineage>
        <taxon>Bacteria</taxon>
        <taxon>Pseudomonadati</taxon>
        <taxon>Pseudomonadota</taxon>
        <taxon>Gammaproteobacteria</taxon>
        <taxon>Alteromonadales</taxon>
        <taxon>Pseudoalteromonadaceae</taxon>
        <taxon>Pseudoalteromonas</taxon>
    </lineage>
</organism>
<protein>
    <submittedName>
        <fullName evidence="2">DUF4402 domain-containing protein</fullName>
    </submittedName>
</protein>
<dbReference type="AlphaFoldDB" id="A0A7X9YG87"/>
<feature type="chain" id="PRO_5031348231" evidence="1">
    <location>
        <begin position="26"/>
        <end position="160"/>
    </location>
</feature>
<dbReference type="InterPro" id="IPR025514">
    <property type="entry name" value="DUF4402"/>
</dbReference>
<accession>A0A7X9YG87</accession>
<dbReference type="Proteomes" id="UP000519126">
    <property type="component" value="Unassembled WGS sequence"/>
</dbReference>
<evidence type="ECO:0000313" key="3">
    <source>
        <dbReference type="Proteomes" id="UP000519126"/>
    </source>
</evidence>
<gene>
    <name evidence="2" type="ORF">HHL01_09815</name>
</gene>
<sequence>MFKQTMRFLYVSVWLLLMFSEQAYSASIQQEALNFGTLVIPQNNTLSSITINHDGEITTFGSIYVLTEGNPAELLFTDLPPLTQISFNKTSDSTLQSEVLGSNSAKFSVVLADLPRTQASDEFGELLLKVGGRLITTGTSQSYLDGHFITDTQLEITIDY</sequence>
<dbReference type="EMBL" id="JABBCX010000003">
    <property type="protein sequence ID" value="NMF48477.1"/>
    <property type="molecule type" value="Genomic_DNA"/>
</dbReference>